<organism evidence="4 5">
    <name type="scientific">Rhodonia placenta</name>
    <dbReference type="NCBI Taxonomy" id="104341"/>
    <lineage>
        <taxon>Eukaryota</taxon>
        <taxon>Fungi</taxon>
        <taxon>Dikarya</taxon>
        <taxon>Basidiomycota</taxon>
        <taxon>Agaricomycotina</taxon>
        <taxon>Agaricomycetes</taxon>
        <taxon>Polyporales</taxon>
        <taxon>Adustoporiaceae</taxon>
        <taxon>Rhodonia</taxon>
    </lineage>
</organism>
<evidence type="ECO:0000313" key="4">
    <source>
        <dbReference type="EMBL" id="KAF9806765.1"/>
    </source>
</evidence>
<evidence type="ECO:0000259" key="3">
    <source>
        <dbReference type="Pfam" id="PF05368"/>
    </source>
</evidence>
<gene>
    <name evidence="4" type="ORF">IEO21_08544</name>
</gene>
<dbReference type="PANTHER" id="PTHR42748">
    <property type="entry name" value="NITROGEN METABOLITE REPRESSION PROTEIN NMRA FAMILY MEMBER"/>
    <property type="match status" value="1"/>
</dbReference>
<comment type="caution">
    <text evidence="4">The sequence shown here is derived from an EMBL/GenBank/DDBJ whole genome shotgun (WGS) entry which is preliminary data.</text>
</comment>
<dbReference type="Gene3D" id="3.90.25.10">
    <property type="entry name" value="UDP-galactose 4-epimerase, domain 1"/>
    <property type="match status" value="1"/>
</dbReference>
<evidence type="ECO:0000256" key="1">
    <source>
        <dbReference type="ARBA" id="ARBA00006328"/>
    </source>
</evidence>
<sequence length="348" mass="39433">MPSSTDKKLILVIGATGAQGLAVVDKLLAPQEDGSPSPYAIRALTRDPESRRAKELIAKGVECVKAFLTTCASGRFDHFGNVAAALEGVHGAWVNTDGFTIGEPWEIYIGMRIFELAKQAGVRHYVWSNLDYAFKLGNYNETYRCQHYDAKGRVAEWMQAQPSAVSGTDMTWSIVTSGPYMDMLHNMMFGPLKKRENGTIVFATPVGNGHVPMIALSDLGFFARYTFDNRATTSGKDLPIATEMVGWEYLKTTFEKVTGQKAEIVYQTIDDWIENMLNFRGWWALWRDDIVRRDMEWIKKVNPKGHTLESWMKEQDYGNYLWQKTRILKISEDGHKTTAPGKRRLQKL</sequence>
<evidence type="ECO:0000256" key="2">
    <source>
        <dbReference type="ARBA" id="ARBA00022857"/>
    </source>
</evidence>
<dbReference type="GO" id="GO:0005634">
    <property type="term" value="C:nucleus"/>
    <property type="evidence" value="ECO:0007669"/>
    <property type="project" value="TreeGrafter"/>
</dbReference>
<dbReference type="SUPFAM" id="SSF51735">
    <property type="entry name" value="NAD(P)-binding Rossmann-fold domains"/>
    <property type="match status" value="1"/>
</dbReference>
<dbReference type="InterPro" id="IPR036291">
    <property type="entry name" value="NAD(P)-bd_dom_sf"/>
</dbReference>
<dbReference type="InterPro" id="IPR051164">
    <property type="entry name" value="NmrA-like_oxidored"/>
</dbReference>
<dbReference type="AlphaFoldDB" id="A0A8H7NVY2"/>
<dbReference type="Pfam" id="PF05368">
    <property type="entry name" value="NmrA"/>
    <property type="match status" value="1"/>
</dbReference>
<dbReference type="PANTHER" id="PTHR42748:SF14">
    <property type="entry name" value="SNOAL-LIKE DOMAIN-CONTAINING PROTEIN"/>
    <property type="match status" value="1"/>
</dbReference>
<keyword evidence="2" id="KW-0521">NADP</keyword>
<feature type="domain" description="NmrA-like" evidence="3">
    <location>
        <begin position="7"/>
        <end position="268"/>
    </location>
</feature>
<protein>
    <recommendedName>
        <fullName evidence="3">NmrA-like domain-containing protein</fullName>
    </recommendedName>
</protein>
<reference evidence="4" key="1">
    <citation type="submission" date="2020-11" db="EMBL/GenBank/DDBJ databases">
        <authorList>
            <person name="Koelle M."/>
            <person name="Horta M.A.C."/>
            <person name="Nowrousian M."/>
            <person name="Ohm R.A."/>
            <person name="Benz P."/>
            <person name="Pilgard A."/>
        </authorList>
    </citation>
    <scope>NUCLEOTIDE SEQUENCE</scope>
    <source>
        <strain evidence="4">FPRL280</strain>
    </source>
</reference>
<accession>A0A8H7NVY2</accession>
<proteinExistence type="inferred from homology"/>
<reference evidence="4" key="2">
    <citation type="journal article" name="Front. Microbiol.">
        <title>Degradative Capacity of Two Strains of Rhodonia placenta: From Phenotype to Genotype.</title>
        <authorList>
            <person name="Kolle M."/>
            <person name="Horta M.A.C."/>
            <person name="Nowrousian M."/>
            <person name="Ohm R.A."/>
            <person name="Benz J.P."/>
            <person name="Pilgard A."/>
        </authorList>
    </citation>
    <scope>NUCLEOTIDE SEQUENCE</scope>
    <source>
        <strain evidence="4">FPRL280</strain>
    </source>
</reference>
<dbReference type="Gene3D" id="3.40.50.720">
    <property type="entry name" value="NAD(P)-binding Rossmann-like Domain"/>
    <property type="match status" value="1"/>
</dbReference>
<dbReference type="InterPro" id="IPR008030">
    <property type="entry name" value="NmrA-like"/>
</dbReference>
<comment type="similarity">
    <text evidence="1">Belongs to the NmrA-type oxidoreductase family.</text>
</comment>
<evidence type="ECO:0000313" key="5">
    <source>
        <dbReference type="Proteomes" id="UP000639403"/>
    </source>
</evidence>
<dbReference type="CDD" id="cd05251">
    <property type="entry name" value="NmrA_like_SDR_a"/>
    <property type="match status" value="1"/>
</dbReference>
<dbReference type="EMBL" id="JADOXO010000313">
    <property type="protein sequence ID" value="KAF9806765.1"/>
    <property type="molecule type" value="Genomic_DNA"/>
</dbReference>
<dbReference type="Proteomes" id="UP000639403">
    <property type="component" value="Unassembled WGS sequence"/>
</dbReference>
<name>A0A8H7NVY2_9APHY</name>